<reference evidence="2" key="1">
    <citation type="submission" date="2020-02" db="EMBL/GenBank/DDBJ databases">
        <authorList>
            <person name="Meier V. D."/>
        </authorList>
    </citation>
    <scope>NUCLEOTIDE SEQUENCE</scope>
    <source>
        <strain evidence="2">AVDCRST_MAG10</strain>
    </source>
</reference>
<organism evidence="2">
    <name type="scientific">uncultured Acidimicrobiales bacterium</name>
    <dbReference type="NCBI Taxonomy" id="310071"/>
    <lineage>
        <taxon>Bacteria</taxon>
        <taxon>Bacillati</taxon>
        <taxon>Actinomycetota</taxon>
        <taxon>Acidimicrobiia</taxon>
        <taxon>Acidimicrobiales</taxon>
        <taxon>environmental samples</taxon>
    </lineage>
</organism>
<evidence type="ECO:0000256" key="1">
    <source>
        <dbReference type="SAM" id="MobiDB-lite"/>
    </source>
</evidence>
<name>A0A6J4I4Z9_9ACTN</name>
<proteinExistence type="predicted"/>
<evidence type="ECO:0000313" key="2">
    <source>
        <dbReference type="EMBL" id="CAA9242820.1"/>
    </source>
</evidence>
<protein>
    <submittedName>
        <fullName evidence="2">Uncharacterized protein</fullName>
    </submittedName>
</protein>
<gene>
    <name evidence="2" type="ORF">AVDCRST_MAG10-1691</name>
</gene>
<feature type="region of interest" description="Disordered" evidence="1">
    <location>
        <begin position="191"/>
        <end position="241"/>
    </location>
</feature>
<feature type="compositionally biased region" description="Basic and acidic residues" evidence="1">
    <location>
        <begin position="191"/>
        <end position="212"/>
    </location>
</feature>
<dbReference type="EMBL" id="CADCTB010000112">
    <property type="protein sequence ID" value="CAA9242820.1"/>
    <property type="molecule type" value="Genomic_DNA"/>
</dbReference>
<sequence>MTALDGIQAAATVLLGLLVVGLLKSHADILRQLHELGAGRTEEPRPVPVDLAVGSATGTRAHDMAGQTPDGEAAAVAVLGATHDTLLAFLSSGCLTCNGFWEALGKGGDLGLPAGMRVVAVTKGPGEESESSVAGLASPGQTVLMSTQAWSDYEVPGSPYFVHVNGSAGRVVGEGTAATWPQVVGLVTRAAGDRRTSRDGAHSRHNDGQGDRIDEELTAAGVLPGDPSLYPTSPPEIGDNE</sequence>
<dbReference type="AlphaFoldDB" id="A0A6J4I4Z9"/>
<accession>A0A6J4I4Z9</accession>